<dbReference type="Proteomes" id="UP000612349">
    <property type="component" value="Unassembled WGS sequence"/>
</dbReference>
<accession>A0A917DPW7</accession>
<feature type="transmembrane region" description="Helical" evidence="1">
    <location>
        <begin position="327"/>
        <end position="348"/>
    </location>
</feature>
<dbReference type="Pfam" id="PF06123">
    <property type="entry name" value="CreD"/>
    <property type="match status" value="1"/>
</dbReference>
<dbReference type="PANTHER" id="PTHR30092">
    <property type="entry name" value="INNER MEMBRANE PROTEIN CRED"/>
    <property type="match status" value="1"/>
</dbReference>
<protein>
    <submittedName>
        <fullName evidence="2">Cell envelope integrity protein CreD</fullName>
    </submittedName>
</protein>
<comment type="caution">
    <text evidence="2">The sequence shown here is derived from an EMBL/GenBank/DDBJ whole genome shotgun (WGS) entry which is preliminary data.</text>
</comment>
<dbReference type="NCBIfam" id="NF008712">
    <property type="entry name" value="PRK11715.1-1"/>
    <property type="match status" value="1"/>
</dbReference>
<dbReference type="RefSeq" id="WP_229665162.1">
    <property type="nucleotide sequence ID" value="NZ_BMIP01000001.1"/>
</dbReference>
<keyword evidence="3" id="KW-1185">Reference proteome</keyword>
<keyword evidence="1" id="KW-1133">Transmembrane helix</keyword>
<feature type="transmembrane region" description="Helical" evidence="1">
    <location>
        <begin position="407"/>
        <end position="424"/>
    </location>
</feature>
<feature type="transmembrane region" description="Helical" evidence="1">
    <location>
        <begin position="430"/>
        <end position="450"/>
    </location>
</feature>
<dbReference type="AlphaFoldDB" id="A0A917DPW7"/>
<name>A0A917DPW7_9SPHN</name>
<keyword evidence="1" id="KW-0812">Transmembrane</keyword>
<evidence type="ECO:0000313" key="2">
    <source>
        <dbReference type="EMBL" id="GGD55107.1"/>
    </source>
</evidence>
<reference evidence="2" key="2">
    <citation type="submission" date="2020-09" db="EMBL/GenBank/DDBJ databases">
        <authorList>
            <person name="Sun Q."/>
            <person name="Zhou Y."/>
        </authorList>
    </citation>
    <scope>NUCLEOTIDE SEQUENCE</scope>
    <source>
        <strain evidence="2">CGMCC 1.15360</strain>
    </source>
</reference>
<dbReference type="PIRSF" id="PIRSF004548">
    <property type="entry name" value="CreD"/>
    <property type="match status" value="1"/>
</dbReference>
<dbReference type="EMBL" id="BMIP01000001">
    <property type="protein sequence ID" value="GGD55107.1"/>
    <property type="molecule type" value="Genomic_DNA"/>
</dbReference>
<evidence type="ECO:0000313" key="3">
    <source>
        <dbReference type="Proteomes" id="UP000612349"/>
    </source>
</evidence>
<reference evidence="2" key="1">
    <citation type="journal article" date="2014" name="Int. J. Syst. Evol. Microbiol.">
        <title>Complete genome sequence of Corynebacterium casei LMG S-19264T (=DSM 44701T), isolated from a smear-ripened cheese.</title>
        <authorList>
            <consortium name="US DOE Joint Genome Institute (JGI-PGF)"/>
            <person name="Walter F."/>
            <person name="Albersmeier A."/>
            <person name="Kalinowski J."/>
            <person name="Ruckert C."/>
        </authorList>
    </citation>
    <scope>NUCLEOTIDE SEQUENCE</scope>
    <source>
        <strain evidence="2">CGMCC 1.15360</strain>
    </source>
</reference>
<dbReference type="PANTHER" id="PTHR30092:SF0">
    <property type="entry name" value="INNER MEMBRANE PROTEIN CRED"/>
    <property type="match status" value="1"/>
</dbReference>
<proteinExistence type="predicted"/>
<evidence type="ECO:0000256" key="1">
    <source>
        <dbReference type="SAM" id="Phobius"/>
    </source>
</evidence>
<organism evidence="2 3">
    <name type="scientific">Croceicoccus mobilis</name>
    <dbReference type="NCBI Taxonomy" id="1703339"/>
    <lineage>
        <taxon>Bacteria</taxon>
        <taxon>Pseudomonadati</taxon>
        <taxon>Pseudomonadota</taxon>
        <taxon>Alphaproteobacteria</taxon>
        <taxon>Sphingomonadales</taxon>
        <taxon>Erythrobacteraceae</taxon>
        <taxon>Croceicoccus</taxon>
    </lineage>
</organism>
<feature type="transmembrane region" description="Helical" evidence="1">
    <location>
        <begin position="355"/>
        <end position="373"/>
    </location>
</feature>
<dbReference type="InterPro" id="IPR010364">
    <property type="entry name" value="Uncharacterised_IM_CreD"/>
</dbReference>
<dbReference type="GO" id="GO:0005886">
    <property type="term" value="C:plasma membrane"/>
    <property type="evidence" value="ECO:0007669"/>
    <property type="project" value="TreeGrafter"/>
</dbReference>
<keyword evidence="1" id="KW-0472">Membrane</keyword>
<gene>
    <name evidence="2" type="primary">creD</name>
    <name evidence="2" type="ORF">GCM10010990_00290</name>
</gene>
<feature type="transmembrane region" description="Helical" evidence="1">
    <location>
        <begin position="379"/>
        <end position="400"/>
    </location>
</feature>
<feature type="transmembrane region" description="Helical" evidence="1">
    <location>
        <begin position="18"/>
        <end position="40"/>
    </location>
</feature>
<sequence length="464" mass="49433">MSDSELPHRPARSPGMKLLFVLLVAGSLVVPLLMVYGLVWDRQDQSQTARATITRGWGGPQLVTGPVLVVPYEQDVTTTTTENGKQVTRTDRVTRQFFVSPVDQKVTSTIDPEVKTKSIYASVLYDATIKGSARFAMPDNLARIGIAPDDLKLDRMELRFGVSDPRGLQSGGNVTVGGQPLATMPGGGPEATRGAGFHGFPEWDGTGMLDVAWGYELRGSETLSLVPRGGNTEWSVTSPWPHPSFSGSFLPGDPAISDDGFSASYAIPDLALGQSLASHEDLSPPNIDGTREYGIASSPDGSQAMAASIGLIEPVDLYSRIDRSVKYGFLIIGFTFLTFLMFDIVAGVPVAAAEYLLTGAGLVLFFVLLLAFSEVTGFAIAYLVASAAIVGLITAYGAAVLRSWKRARIVGALLAALYAALYVLLSLEAWSLIIGSLLLFAALAGVMYGTRKVDWSAMGRPVID</sequence>